<dbReference type="GO" id="GO:0016779">
    <property type="term" value="F:nucleotidyltransferase activity"/>
    <property type="evidence" value="ECO:0007669"/>
    <property type="project" value="InterPro"/>
</dbReference>
<dbReference type="PANTHER" id="PTHR43449">
    <property type="entry name" value="NUCLEOTIDYLTRANSFERASE"/>
    <property type="match status" value="1"/>
</dbReference>
<comment type="caution">
    <text evidence="2">The sequence shown here is derived from an EMBL/GenBank/DDBJ whole genome shotgun (WGS) entry which is preliminary data.</text>
</comment>
<protein>
    <recommendedName>
        <fullName evidence="1">Polymerase nucleotidyl transferase domain-containing protein</fullName>
    </recommendedName>
</protein>
<accession>A0A497JGL6</accession>
<sequence length="106" mass="12972">MGKKRVKIDKELRKFLSKLRKKYADIRVYLFGSRARGDWKIYSDYDMLIISDGFKEKKFFERVRELMDLWNKKEALECFPYTKEEFKKLKKRVTFATLFKDAVRLI</sequence>
<dbReference type="Proteomes" id="UP000278031">
    <property type="component" value="Unassembled WGS sequence"/>
</dbReference>
<dbReference type="Pfam" id="PF01909">
    <property type="entry name" value="NTP_transf_2"/>
    <property type="match status" value="1"/>
</dbReference>
<proteinExistence type="predicted"/>
<evidence type="ECO:0000313" key="2">
    <source>
        <dbReference type="EMBL" id="RLG69687.1"/>
    </source>
</evidence>
<dbReference type="InterPro" id="IPR002934">
    <property type="entry name" value="Polymerase_NTP_transf_dom"/>
</dbReference>
<gene>
    <name evidence="2" type="ORF">DRO04_03030</name>
</gene>
<dbReference type="EMBL" id="QMWP01000119">
    <property type="protein sequence ID" value="RLG69687.1"/>
    <property type="molecule type" value="Genomic_DNA"/>
</dbReference>
<evidence type="ECO:0000313" key="3">
    <source>
        <dbReference type="Proteomes" id="UP000278031"/>
    </source>
</evidence>
<dbReference type="InterPro" id="IPR043519">
    <property type="entry name" value="NT_sf"/>
</dbReference>
<dbReference type="SUPFAM" id="SSF81301">
    <property type="entry name" value="Nucleotidyltransferase"/>
    <property type="match status" value="1"/>
</dbReference>
<feature type="domain" description="Polymerase nucleotidyl transferase" evidence="1">
    <location>
        <begin position="12"/>
        <end position="78"/>
    </location>
</feature>
<dbReference type="CDD" id="cd05403">
    <property type="entry name" value="NT_KNTase_like"/>
    <property type="match status" value="1"/>
</dbReference>
<evidence type="ECO:0000259" key="1">
    <source>
        <dbReference type="Pfam" id="PF01909"/>
    </source>
</evidence>
<organism evidence="2 3">
    <name type="scientific">Candidatus Iainarchaeum sp</name>
    <dbReference type="NCBI Taxonomy" id="3101447"/>
    <lineage>
        <taxon>Archaea</taxon>
        <taxon>Candidatus Iainarchaeota</taxon>
        <taxon>Candidatus Iainarchaeia</taxon>
        <taxon>Candidatus Iainarchaeales</taxon>
        <taxon>Candidatus Iainarchaeaceae</taxon>
        <taxon>Candidatus Iainarchaeum</taxon>
    </lineage>
</organism>
<dbReference type="AlphaFoldDB" id="A0A497JGL6"/>
<reference evidence="2 3" key="1">
    <citation type="submission" date="2018-06" db="EMBL/GenBank/DDBJ databases">
        <title>Extensive metabolic versatility and redundancy in microbially diverse, dynamic hydrothermal sediments.</title>
        <authorList>
            <person name="Dombrowski N."/>
            <person name="Teske A."/>
            <person name="Baker B.J."/>
        </authorList>
    </citation>
    <scope>NUCLEOTIDE SEQUENCE [LARGE SCALE GENOMIC DNA]</scope>
    <source>
        <strain evidence="2">B51_G17</strain>
    </source>
</reference>
<dbReference type="Gene3D" id="3.30.460.10">
    <property type="entry name" value="Beta Polymerase, domain 2"/>
    <property type="match status" value="1"/>
</dbReference>
<name>A0A497JGL6_9ARCH</name>
<dbReference type="PANTHER" id="PTHR43449:SF1">
    <property type="entry name" value="POLYMERASE BETA NUCLEOTIDYLTRANSFERASE DOMAIN-CONTAINING PROTEIN"/>
    <property type="match status" value="1"/>
</dbReference>